<evidence type="ECO:0000313" key="2">
    <source>
        <dbReference type="Proteomes" id="UP000076962"/>
    </source>
</evidence>
<protein>
    <submittedName>
        <fullName evidence="1">PilT-like protein</fullName>
    </submittedName>
</protein>
<comment type="caution">
    <text evidence="1">The sequence shown here is derived from an EMBL/GenBank/DDBJ whole genome shotgun (WGS) entry which is preliminary data.</text>
</comment>
<organism evidence="1 2">
    <name type="scientific">Candidatus Thiomargarita nelsonii</name>
    <dbReference type="NCBI Taxonomy" id="1003181"/>
    <lineage>
        <taxon>Bacteria</taxon>
        <taxon>Pseudomonadati</taxon>
        <taxon>Pseudomonadota</taxon>
        <taxon>Gammaproteobacteria</taxon>
        <taxon>Thiotrichales</taxon>
        <taxon>Thiotrichaceae</taxon>
        <taxon>Thiomargarita</taxon>
    </lineage>
</organism>
<gene>
    <name evidence="1" type="ORF">THIOM_001677</name>
</gene>
<keyword evidence="2" id="KW-1185">Reference proteome</keyword>
<accession>A0A176S3D2</accession>
<evidence type="ECO:0000313" key="1">
    <source>
        <dbReference type="EMBL" id="OAD22515.1"/>
    </source>
</evidence>
<name>A0A176S3D2_9GAMM</name>
<proteinExistence type="predicted"/>
<sequence>MKKFLFDTSTLVAALIESHPKQTLALPWLQRV</sequence>
<dbReference type="EMBL" id="LUTY01000898">
    <property type="protein sequence ID" value="OAD22515.1"/>
    <property type="molecule type" value="Genomic_DNA"/>
</dbReference>
<feature type="non-terminal residue" evidence="1">
    <location>
        <position position="32"/>
    </location>
</feature>
<dbReference type="AlphaFoldDB" id="A0A176S3D2"/>
<reference evidence="1 2" key="1">
    <citation type="submission" date="2016-05" db="EMBL/GenBank/DDBJ databases">
        <title>Single-cell genome of chain-forming Candidatus Thiomargarita nelsonii and comparison to other large sulfur-oxidizing bacteria.</title>
        <authorList>
            <person name="Winkel M."/>
            <person name="Salman V."/>
            <person name="Woyke T."/>
            <person name="Schulz-Vogt H."/>
            <person name="Richter M."/>
            <person name="Flood B."/>
            <person name="Bailey J."/>
            <person name="Amann R."/>
            <person name="Mussmann M."/>
        </authorList>
    </citation>
    <scope>NUCLEOTIDE SEQUENCE [LARGE SCALE GENOMIC DNA]</scope>
    <source>
        <strain evidence="1 2">THI036</strain>
    </source>
</reference>
<dbReference type="Proteomes" id="UP000076962">
    <property type="component" value="Unassembled WGS sequence"/>
</dbReference>